<dbReference type="InterPro" id="IPR000210">
    <property type="entry name" value="BTB/POZ_dom"/>
</dbReference>
<dbReference type="InterPro" id="IPR011333">
    <property type="entry name" value="SKP1/BTB/POZ_sf"/>
</dbReference>
<feature type="compositionally biased region" description="Polar residues" evidence="3">
    <location>
        <begin position="313"/>
        <end position="324"/>
    </location>
</feature>
<dbReference type="CDD" id="cd18186">
    <property type="entry name" value="BTB_POZ_ZBTB_KLHL-like"/>
    <property type="match status" value="1"/>
</dbReference>
<evidence type="ECO:0000259" key="4">
    <source>
        <dbReference type="PROSITE" id="PS50097"/>
    </source>
</evidence>
<evidence type="ECO:0000313" key="5">
    <source>
        <dbReference type="EMBL" id="CAB3260011.1"/>
    </source>
</evidence>
<proteinExistence type="evidence at transcript level"/>
<dbReference type="Gene3D" id="1.25.40.420">
    <property type="match status" value="1"/>
</dbReference>
<dbReference type="SUPFAM" id="SSF117281">
    <property type="entry name" value="Kelch motif"/>
    <property type="match status" value="1"/>
</dbReference>
<dbReference type="PIRSF" id="PIRSF037037">
    <property type="entry name" value="Kelch-like_protein_gigaxonin"/>
    <property type="match status" value="1"/>
</dbReference>
<dbReference type="Pfam" id="PF00651">
    <property type="entry name" value="BTB"/>
    <property type="match status" value="1"/>
</dbReference>
<keyword evidence="2" id="KW-0677">Repeat</keyword>
<evidence type="ECO:0000256" key="1">
    <source>
        <dbReference type="ARBA" id="ARBA00022441"/>
    </source>
</evidence>
<feature type="compositionally biased region" description="Polar residues" evidence="3">
    <location>
        <begin position="288"/>
        <end position="300"/>
    </location>
</feature>
<gene>
    <name evidence="5" type="primary">Klhl41</name>
</gene>
<dbReference type="Gene3D" id="2.120.10.80">
    <property type="entry name" value="Kelch-type beta propeller"/>
    <property type="match status" value="1"/>
</dbReference>
<dbReference type="InterPro" id="IPR017096">
    <property type="entry name" value="BTB-kelch_protein"/>
</dbReference>
<dbReference type="SMART" id="SM00225">
    <property type="entry name" value="BTB"/>
    <property type="match status" value="1"/>
</dbReference>
<dbReference type="PANTHER" id="PTHR24412:SF463">
    <property type="entry name" value="KELCH-LIKE PROTEIN 40A"/>
    <property type="match status" value="1"/>
</dbReference>
<sequence>MAENDVISSYEGKKKRTGFEDIPQEWLLMWGAKNLRDAEQLVDVTIIVQGKKIKPCHRVVLAAGSPYFRAMFTHAVVEQVSPEVELKDVDYSAVNSIIDYLYTATVDINDDNAQELLTACSLLQVLGLHGKCRRYIESRLCLQNCIEIYSFAKSLCCKELRDAAFALITRRFTDVITTDAFLAMCKDDVIDVLSADELMVETEERVYEAALTWLAHDVESRGTAISEVFSYIRMTLLEDEFLNECIAQEEMLMTQPSLAAHVAAAQKFKSLLKRQSQSSEAKEAIQAIPNSEDNHASPTQHEIPADQGHSDEANQGENKNQVQTNEEKQNEDFIQAPYFEVLLSGSTQAVKLPLNVRRRAGMATQSLLLFTNGRKTVIFEPGMNRYHCGLSKAEDGRVDLSDDSTAGIDPSMPIMKNAEVFATASGPTYLIGGLELQKTASGTSIKAKVYLFDVERLAWTQRASLPEPRCMMGMGELQGRFCVTGGKGLSQNVTLSDVQVYDFDGDKWERGPDLPKALYGHGCASTRDCLFVIGGKTEDKEIVGTVYTLRSIDDQWTLTSPLQVPRFLLGSTSYAHQRSSSFGDCDLIYVVGGVGEDGALSTVEYLSLTKDKPWKFGEEFPGNRCAQTVTSVNGALSAIGGHVTERTEGHHYESRQKYDVYCLEPVDPDRPLGATRWRQRTSHVRGIAGYLCACTCLRVDPSRIGVNR</sequence>
<evidence type="ECO:0000256" key="3">
    <source>
        <dbReference type="SAM" id="MobiDB-lite"/>
    </source>
</evidence>
<dbReference type="InterPro" id="IPR006652">
    <property type="entry name" value="Kelch_1"/>
</dbReference>
<evidence type="ECO:0000256" key="2">
    <source>
        <dbReference type="ARBA" id="ARBA00022737"/>
    </source>
</evidence>
<name>A0A6F9DGJ9_9ASCI</name>
<dbReference type="PROSITE" id="PS50097">
    <property type="entry name" value="BTB"/>
    <property type="match status" value="1"/>
</dbReference>
<dbReference type="SMART" id="SM00612">
    <property type="entry name" value="Kelch"/>
    <property type="match status" value="4"/>
</dbReference>
<protein>
    <submittedName>
        <fullName evidence="5">Kelch-like protein 41</fullName>
    </submittedName>
</protein>
<reference evidence="5" key="1">
    <citation type="submission" date="2020-04" db="EMBL/GenBank/DDBJ databases">
        <authorList>
            <person name="Neveu A P."/>
        </authorList>
    </citation>
    <scope>NUCLEOTIDE SEQUENCE</scope>
    <source>
        <tissue evidence="5">Whole embryo</tissue>
    </source>
</reference>
<dbReference type="Pfam" id="PF07707">
    <property type="entry name" value="BACK"/>
    <property type="match status" value="1"/>
</dbReference>
<dbReference type="AlphaFoldDB" id="A0A6F9DGJ9"/>
<dbReference type="SMART" id="SM00875">
    <property type="entry name" value="BACK"/>
    <property type="match status" value="1"/>
</dbReference>
<accession>A0A6F9DGJ9</accession>
<organism evidence="5">
    <name type="scientific">Phallusia mammillata</name>
    <dbReference type="NCBI Taxonomy" id="59560"/>
    <lineage>
        <taxon>Eukaryota</taxon>
        <taxon>Metazoa</taxon>
        <taxon>Chordata</taxon>
        <taxon>Tunicata</taxon>
        <taxon>Ascidiacea</taxon>
        <taxon>Phlebobranchia</taxon>
        <taxon>Ascidiidae</taxon>
        <taxon>Phallusia</taxon>
    </lineage>
</organism>
<dbReference type="InterPro" id="IPR015915">
    <property type="entry name" value="Kelch-typ_b-propeller"/>
</dbReference>
<dbReference type="FunFam" id="1.25.40.420:FF:000001">
    <property type="entry name" value="Kelch-like family member 12"/>
    <property type="match status" value="1"/>
</dbReference>
<dbReference type="Gene3D" id="3.30.710.10">
    <property type="entry name" value="Potassium Channel Kv1.1, Chain A"/>
    <property type="match status" value="1"/>
</dbReference>
<feature type="region of interest" description="Disordered" evidence="3">
    <location>
        <begin position="279"/>
        <end position="327"/>
    </location>
</feature>
<feature type="domain" description="BTB" evidence="4">
    <location>
        <begin position="42"/>
        <end position="110"/>
    </location>
</feature>
<dbReference type="InterPro" id="IPR011705">
    <property type="entry name" value="BACK"/>
</dbReference>
<dbReference type="PANTHER" id="PTHR24412">
    <property type="entry name" value="KELCH PROTEIN"/>
    <property type="match status" value="1"/>
</dbReference>
<dbReference type="SUPFAM" id="SSF54695">
    <property type="entry name" value="POZ domain"/>
    <property type="match status" value="1"/>
</dbReference>
<dbReference type="EMBL" id="LR786298">
    <property type="protein sequence ID" value="CAB3260011.1"/>
    <property type="molecule type" value="mRNA"/>
</dbReference>
<keyword evidence="1" id="KW-0880">Kelch repeat</keyword>